<evidence type="ECO:0000256" key="8">
    <source>
        <dbReference type="HAMAP-Rule" id="MF_01161"/>
    </source>
</evidence>
<evidence type="ECO:0000256" key="2">
    <source>
        <dbReference type="ARBA" id="ARBA00022490"/>
    </source>
</evidence>
<dbReference type="Pfam" id="PF01171">
    <property type="entry name" value="ATP_bind_3"/>
    <property type="match status" value="1"/>
</dbReference>
<dbReference type="EC" id="6.3.4.19" evidence="8"/>
<dbReference type="NCBIfam" id="TIGR02432">
    <property type="entry name" value="lysidine_TilS_N"/>
    <property type="match status" value="1"/>
</dbReference>
<evidence type="ECO:0000256" key="4">
    <source>
        <dbReference type="ARBA" id="ARBA00022694"/>
    </source>
</evidence>
<sequence length="452" mass="50722">MVDVEFLGFINDNRLFNPTDKVLLAVSGGVDSVVMAELFHRSGQPFAIAHVNFGLRGAESDADAVFVQNKADDYGVPFHLTCFDTAAVASARGVSIQMAARELRYVWFAQLLQENSYAYVATAHHQNDVLETLLLNLTRGTGLAGLHGISVRQNQVVRPLLFATRDKLAAYAKEHSLLYREDSSNADDKYARNRIRHHVVPVLNELNPGLWQTLPRTVERLRAAETLMRAEIDRSWQAIAEPHGEGTLLPIAKLLVLSELAFRLSEWLKPFGFVDEQIRQLVKALTQPSGLVIQSTTHRVVHERSGFLLAPLPVGINYKITLTDWPTEVVEVEGNFMLTTEVFDKPADFRLPIDSNIACLDADQLTFPLTVRSWKQGDKLRPLGLNGHKLVSDLLNDLKVSLTEREETAVLLSGDKIAWVIGRRIAHSFRITTKTRRIGRFIWQVKSSKVHL</sequence>
<keyword evidence="4 8" id="KW-0819">tRNA processing</keyword>
<dbReference type="Pfam" id="PF11734">
    <property type="entry name" value="TilS_C"/>
    <property type="match status" value="1"/>
</dbReference>
<dbReference type="RefSeq" id="WP_381505274.1">
    <property type="nucleotide sequence ID" value="NZ_JBHUOM010000023.1"/>
</dbReference>
<keyword evidence="3 8" id="KW-0436">Ligase</keyword>
<comment type="catalytic activity">
    <reaction evidence="7 8">
        <text>cytidine(34) in tRNA(Ile2) + L-lysine + ATP = lysidine(34) in tRNA(Ile2) + AMP + diphosphate + H(+)</text>
        <dbReference type="Rhea" id="RHEA:43744"/>
        <dbReference type="Rhea" id="RHEA-COMP:10625"/>
        <dbReference type="Rhea" id="RHEA-COMP:10670"/>
        <dbReference type="ChEBI" id="CHEBI:15378"/>
        <dbReference type="ChEBI" id="CHEBI:30616"/>
        <dbReference type="ChEBI" id="CHEBI:32551"/>
        <dbReference type="ChEBI" id="CHEBI:33019"/>
        <dbReference type="ChEBI" id="CHEBI:82748"/>
        <dbReference type="ChEBI" id="CHEBI:83665"/>
        <dbReference type="ChEBI" id="CHEBI:456215"/>
        <dbReference type="EC" id="6.3.4.19"/>
    </reaction>
</comment>
<evidence type="ECO:0000256" key="7">
    <source>
        <dbReference type="ARBA" id="ARBA00048539"/>
    </source>
</evidence>
<evidence type="ECO:0000256" key="6">
    <source>
        <dbReference type="ARBA" id="ARBA00022840"/>
    </source>
</evidence>
<dbReference type="InterPro" id="IPR014729">
    <property type="entry name" value="Rossmann-like_a/b/a_fold"/>
</dbReference>
<dbReference type="InterPro" id="IPR012796">
    <property type="entry name" value="Lysidine-tRNA-synth_C"/>
</dbReference>
<dbReference type="SUPFAM" id="SSF56037">
    <property type="entry name" value="PheT/TilS domain"/>
    <property type="match status" value="1"/>
</dbReference>
<feature type="binding site" evidence="8">
    <location>
        <begin position="27"/>
        <end position="32"/>
    </location>
    <ligand>
        <name>ATP</name>
        <dbReference type="ChEBI" id="CHEBI:30616"/>
    </ligand>
</feature>
<comment type="caution">
    <text evidence="10">The sequence shown here is derived from an EMBL/GenBank/DDBJ whole genome shotgun (WGS) entry which is preliminary data.</text>
</comment>
<gene>
    <name evidence="8 10" type="primary">tilS</name>
    <name evidence="10" type="ORF">ACFS25_21950</name>
</gene>
<dbReference type="NCBIfam" id="TIGR02433">
    <property type="entry name" value="lysidine_TilS_C"/>
    <property type="match status" value="1"/>
</dbReference>
<keyword evidence="11" id="KW-1185">Reference proteome</keyword>
<evidence type="ECO:0000313" key="10">
    <source>
        <dbReference type="EMBL" id="MFD2936461.1"/>
    </source>
</evidence>
<dbReference type="SUPFAM" id="SSF52402">
    <property type="entry name" value="Adenine nucleotide alpha hydrolases-like"/>
    <property type="match status" value="1"/>
</dbReference>
<dbReference type="InterPro" id="IPR012795">
    <property type="entry name" value="tRNA_Ile_lys_synt_N"/>
</dbReference>
<comment type="subcellular location">
    <subcellularLocation>
        <location evidence="1 8">Cytoplasm</location>
    </subcellularLocation>
</comment>
<comment type="similarity">
    <text evidence="8">Belongs to the tRNA(Ile)-lysidine synthase family.</text>
</comment>
<dbReference type="SMART" id="SM00977">
    <property type="entry name" value="TilS_C"/>
    <property type="match status" value="1"/>
</dbReference>
<keyword evidence="2 8" id="KW-0963">Cytoplasm</keyword>
<dbReference type="Proteomes" id="UP001597512">
    <property type="component" value="Unassembled WGS sequence"/>
</dbReference>
<dbReference type="Gene3D" id="3.40.50.620">
    <property type="entry name" value="HUPs"/>
    <property type="match status" value="1"/>
</dbReference>
<dbReference type="InterPro" id="IPR012094">
    <property type="entry name" value="tRNA_Ile_lys_synt"/>
</dbReference>
<evidence type="ECO:0000313" key="11">
    <source>
        <dbReference type="Proteomes" id="UP001597512"/>
    </source>
</evidence>
<dbReference type="HAMAP" id="MF_01161">
    <property type="entry name" value="tRNA_Ile_lys_synt"/>
    <property type="match status" value="1"/>
</dbReference>
<dbReference type="CDD" id="cd01992">
    <property type="entry name" value="TilS_N"/>
    <property type="match status" value="1"/>
</dbReference>
<organism evidence="10 11">
    <name type="scientific">Spirosoma flavum</name>
    <dbReference type="NCBI Taxonomy" id="2048557"/>
    <lineage>
        <taxon>Bacteria</taxon>
        <taxon>Pseudomonadati</taxon>
        <taxon>Bacteroidota</taxon>
        <taxon>Cytophagia</taxon>
        <taxon>Cytophagales</taxon>
        <taxon>Cytophagaceae</taxon>
        <taxon>Spirosoma</taxon>
    </lineage>
</organism>
<comment type="function">
    <text evidence="8">Ligates lysine onto the cytidine present at position 34 of the AUA codon-specific tRNA(Ile) that contains the anticodon CAU, in an ATP-dependent manner. Cytidine is converted to lysidine, thus changing the amino acid specificity of the tRNA from methionine to isoleucine.</text>
</comment>
<dbReference type="PANTHER" id="PTHR43033:SF1">
    <property type="entry name" value="TRNA(ILE)-LYSIDINE SYNTHASE-RELATED"/>
    <property type="match status" value="1"/>
</dbReference>
<comment type="domain">
    <text evidence="8">The N-terminal region contains the highly conserved SGGXDS motif, predicted to be a P-loop motif involved in ATP binding.</text>
</comment>
<dbReference type="PANTHER" id="PTHR43033">
    <property type="entry name" value="TRNA(ILE)-LYSIDINE SYNTHASE-RELATED"/>
    <property type="match status" value="1"/>
</dbReference>
<evidence type="ECO:0000256" key="3">
    <source>
        <dbReference type="ARBA" id="ARBA00022598"/>
    </source>
</evidence>
<feature type="domain" description="Lysidine-tRNA(Ile) synthetase C-terminal" evidence="9">
    <location>
        <begin position="369"/>
        <end position="443"/>
    </location>
</feature>
<reference evidence="11" key="1">
    <citation type="journal article" date="2019" name="Int. J. Syst. Evol. Microbiol.">
        <title>The Global Catalogue of Microorganisms (GCM) 10K type strain sequencing project: providing services to taxonomists for standard genome sequencing and annotation.</title>
        <authorList>
            <consortium name="The Broad Institute Genomics Platform"/>
            <consortium name="The Broad Institute Genome Sequencing Center for Infectious Disease"/>
            <person name="Wu L."/>
            <person name="Ma J."/>
        </authorList>
    </citation>
    <scope>NUCLEOTIDE SEQUENCE [LARGE SCALE GENOMIC DNA]</scope>
    <source>
        <strain evidence="11">KCTC 52490</strain>
    </source>
</reference>
<name>A0ABW6AMF6_9BACT</name>
<dbReference type="EMBL" id="JBHUOM010000023">
    <property type="protein sequence ID" value="MFD2936461.1"/>
    <property type="molecule type" value="Genomic_DNA"/>
</dbReference>
<protein>
    <recommendedName>
        <fullName evidence="8">tRNA(Ile)-lysidine synthase</fullName>
        <ecNumber evidence="8">6.3.4.19</ecNumber>
    </recommendedName>
    <alternativeName>
        <fullName evidence="8">tRNA(Ile)-2-lysyl-cytidine synthase</fullName>
    </alternativeName>
    <alternativeName>
        <fullName evidence="8">tRNA(Ile)-lysidine synthetase</fullName>
    </alternativeName>
</protein>
<keyword evidence="6 8" id="KW-0067">ATP-binding</keyword>
<evidence type="ECO:0000259" key="9">
    <source>
        <dbReference type="SMART" id="SM00977"/>
    </source>
</evidence>
<dbReference type="GO" id="GO:0032267">
    <property type="term" value="F:tRNA(Ile)-lysidine synthase activity"/>
    <property type="evidence" value="ECO:0007669"/>
    <property type="project" value="UniProtKB-EC"/>
</dbReference>
<evidence type="ECO:0000256" key="5">
    <source>
        <dbReference type="ARBA" id="ARBA00022741"/>
    </source>
</evidence>
<proteinExistence type="inferred from homology"/>
<dbReference type="InterPro" id="IPR011063">
    <property type="entry name" value="TilS/TtcA_N"/>
</dbReference>
<keyword evidence="5 8" id="KW-0547">Nucleotide-binding</keyword>
<evidence type="ECO:0000256" key="1">
    <source>
        <dbReference type="ARBA" id="ARBA00004496"/>
    </source>
</evidence>
<accession>A0ABW6AMF6</accession>